<proteinExistence type="predicted"/>
<keyword evidence="1" id="KW-0614">Plasmid</keyword>
<dbReference type="Proteomes" id="UP000002384">
    <property type="component" value="Plasmid pP742404"/>
</dbReference>
<dbReference type="RefSeq" id="WP_012599383.1">
    <property type="nucleotide sequence ID" value="NC_011732.1"/>
</dbReference>
<dbReference type="KEGG" id="cyc:PCC7424_5587"/>
<name>B7KMX8_GLOC7</name>
<dbReference type="HOGENOM" id="CLU_116251_0_0_3"/>
<organism evidence="1 2">
    <name type="scientific">Gloeothece citriformis (strain PCC 7424)</name>
    <name type="common">Cyanothece sp. (strain PCC 7424)</name>
    <dbReference type="NCBI Taxonomy" id="65393"/>
    <lineage>
        <taxon>Bacteria</taxon>
        <taxon>Bacillati</taxon>
        <taxon>Cyanobacteriota</taxon>
        <taxon>Cyanophyceae</taxon>
        <taxon>Oscillatoriophycideae</taxon>
        <taxon>Chroococcales</taxon>
        <taxon>Aphanothecaceae</taxon>
        <taxon>Gloeothece</taxon>
        <taxon>Gloeothece citriformis</taxon>
    </lineage>
</organism>
<sequence>MTEVDQIPLSTLPSRYDIARSALYTRLKDLKIEPIKQGKKAYVNSEHLQLLDELHEHISKGGTTNEFLKQRANFSTGLSRTNERTKTKSELVIDSTGQITIQPSGTLSVVEAIVNRLLPATGNRLAYLRELEEAYEKGWLLSTSEVADLLGLSPKTVREYGKKFTDAGFVFTRAGTRKGGEIAWTIDKQDDIGIQPQQPKIGIKEALSKEFDPELQ</sequence>
<dbReference type="EMBL" id="CP001295">
    <property type="protein sequence ID" value="ACK74150.1"/>
    <property type="molecule type" value="Genomic_DNA"/>
</dbReference>
<reference evidence="2" key="1">
    <citation type="journal article" date="2011" name="MBio">
        <title>Novel metabolic attributes of the genus Cyanothece, comprising a group of unicellular nitrogen-fixing Cyanobacteria.</title>
        <authorList>
            <person name="Bandyopadhyay A."/>
            <person name="Elvitigala T."/>
            <person name="Welsh E."/>
            <person name="Stockel J."/>
            <person name="Liberton M."/>
            <person name="Min H."/>
            <person name="Sherman L.A."/>
            <person name="Pakrasi H.B."/>
        </authorList>
    </citation>
    <scope>NUCLEOTIDE SEQUENCE [LARGE SCALE GENOMIC DNA]</scope>
    <source>
        <strain evidence="2">PCC 7424</strain>
        <plasmid evidence="2">pP742404</plasmid>
    </source>
</reference>
<protein>
    <submittedName>
        <fullName evidence="1">Uncharacterized protein</fullName>
    </submittedName>
</protein>
<evidence type="ECO:0000313" key="2">
    <source>
        <dbReference type="Proteomes" id="UP000002384"/>
    </source>
</evidence>
<gene>
    <name evidence="1" type="ordered locus">PCC7424_5587</name>
</gene>
<keyword evidence="2" id="KW-1185">Reference proteome</keyword>
<evidence type="ECO:0000313" key="1">
    <source>
        <dbReference type="EMBL" id="ACK74150.1"/>
    </source>
</evidence>
<geneLocation type="plasmid" evidence="1 2">
    <name>pP742404</name>
</geneLocation>
<dbReference type="AlphaFoldDB" id="B7KMX8"/>
<accession>B7KMX8</accession>
<dbReference type="OrthoDB" id="561104at2"/>